<dbReference type="InterPro" id="IPR001828">
    <property type="entry name" value="ANF_lig-bd_rcpt"/>
</dbReference>
<comment type="caution">
    <text evidence="20">The sequence shown here is derived from an EMBL/GenBank/DDBJ whole genome shotgun (WGS) entry which is preliminary data.</text>
</comment>
<keyword evidence="21" id="KW-1185">Reference proteome</keyword>
<dbReference type="FunFam" id="3.40.50.2300:FF:000188">
    <property type="entry name" value="Glutamate receptor"/>
    <property type="match status" value="1"/>
</dbReference>
<dbReference type="InterPro" id="IPR015683">
    <property type="entry name" value="Ionotropic_Glu_rcpt"/>
</dbReference>
<evidence type="ECO:0000256" key="4">
    <source>
        <dbReference type="ARBA" id="ARBA00022448"/>
    </source>
</evidence>
<evidence type="ECO:0000259" key="19">
    <source>
        <dbReference type="SMART" id="SM00079"/>
    </source>
</evidence>
<sequence length="814" mass="91031">MHNSNLLFFSLFLLISFCIAPLRAQNVTATKVDDFYANRSYNTRIIPHIRDSNSDVIAAASAAIDLLKNIQVMAIIGPQRSTQAKFVIDIGDKVKVPIVSLATSPSLSPKESPYFVRSAQCSSYQAKPIAAIVKTFGWREVVFINEDSEYGIGLVPFLTEGLLQVNALVSYQSVIPPSATNDQILGELYKLKTMQTRVFVVHMLPSLASRFFKMAKEAEMMNEGYAWIITDALTSLLDSVDFSAIEAMQGVLGVKAYIPRSNELDNFTKRWRKRFHEENPDMHRTELNVFGLWAYDSVTALAMAVERFGGPFQKFMKGVERDNSTDLDDIGISTIGPSLPSAFEIVNVIGKGDNRVGLWREKHGISKILKMDDHKSTNKDNLGGIIWPGGTSRVPKGWEMPTSGKKLKVGVPVKSGFSEFVKIERDDETNDVIATGFCIDVFKEVMLSLPYAVVCDFIPFETPDGHNAAGDFNDLKYDAVVGDVTIVANRSRFVDFTFPYTESGVSIIVPIKDNDRKNAWIFMKPLTTGLWLTIGAFFVFTGFVVWVLEHRFNKEFRGPPLQQIGMIFWFSFSTLVFTHIQQLQPTITDMNDLIRSREYVGYQDGSFVSGFLKSLKLDSSKLKNYSTFEEYDEALSKGSRNGGVAAIVDEVPYLRLFLAKYCHKYIMAFPKGSPLVSDVSRAILNVTEGQKMDRVSNKWFGEEDGCPSSDGQVITSESLTLDSFKGLFLIAGLSSSSALAIFLCGFLYENRVIFASDASIRQKLSALYRVFDEEKDISSSKTLRRSRTEIAVTAAQSPAISISYHLYYLLKKEY</sequence>
<feature type="transmembrane region" description="Helical" evidence="17">
    <location>
        <begin position="727"/>
        <end position="748"/>
    </location>
</feature>
<accession>A0AAV6XCQ9</accession>
<dbReference type="SUPFAM" id="SSF53822">
    <property type="entry name" value="Periplasmic binding protein-like I"/>
    <property type="match status" value="1"/>
</dbReference>
<keyword evidence="13 15" id="KW-0407">Ion channel</keyword>
<dbReference type="CDD" id="cd13686">
    <property type="entry name" value="GluR_Plant"/>
    <property type="match status" value="1"/>
</dbReference>
<gene>
    <name evidence="20" type="ORF">BUALT_Bualt07G0173500</name>
</gene>
<evidence type="ECO:0000256" key="14">
    <source>
        <dbReference type="ARBA" id="ARBA00049638"/>
    </source>
</evidence>
<keyword evidence="5 17" id="KW-0812">Transmembrane</keyword>
<dbReference type="InterPro" id="IPR001638">
    <property type="entry name" value="Solute-binding_3/MltF_N"/>
</dbReference>
<keyword evidence="4 15" id="KW-0813">Transport</keyword>
<dbReference type="EMBL" id="WHWC01000007">
    <property type="protein sequence ID" value="KAG8380248.1"/>
    <property type="molecule type" value="Genomic_DNA"/>
</dbReference>
<dbReference type="Proteomes" id="UP000826271">
    <property type="component" value="Unassembled WGS sequence"/>
</dbReference>
<dbReference type="InterPro" id="IPR044440">
    <property type="entry name" value="GABAb_receptor_plant_PBP1"/>
</dbReference>
<evidence type="ECO:0000256" key="18">
    <source>
        <dbReference type="SAM" id="SignalP"/>
    </source>
</evidence>
<dbReference type="CDD" id="cd19990">
    <property type="entry name" value="PBP1_GABAb_receptor_plant"/>
    <property type="match status" value="1"/>
</dbReference>
<dbReference type="PANTHER" id="PTHR34836:SF1">
    <property type="entry name" value="OS09G0428600 PROTEIN"/>
    <property type="match status" value="1"/>
</dbReference>
<evidence type="ECO:0000256" key="10">
    <source>
        <dbReference type="ARBA" id="ARBA00023170"/>
    </source>
</evidence>
<dbReference type="PANTHER" id="PTHR34836">
    <property type="entry name" value="OS06G0188250 PROTEIN"/>
    <property type="match status" value="1"/>
</dbReference>
<dbReference type="SMART" id="SM00079">
    <property type="entry name" value="PBPe"/>
    <property type="match status" value="1"/>
</dbReference>
<keyword evidence="9 15" id="KW-0472">Membrane</keyword>
<dbReference type="InterPro" id="IPR001320">
    <property type="entry name" value="Iontro_rcpt_C"/>
</dbReference>
<evidence type="ECO:0000313" key="20">
    <source>
        <dbReference type="EMBL" id="KAG8380248.1"/>
    </source>
</evidence>
<protein>
    <recommendedName>
        <fullName evidence="15">Glutamate receptor</fullName>
    </recommendedName>
</protein>
<dbReference type="Gene3D" id="1.10.287.70">
    <property type="match status" value="1"/>
</dbReference>
<dbReference type="Pfam" id="PF01094">
    <property type="entry name" value="ANF_receptor"/>
    <property type="match status" value="1"/>
</dbReference>
<feature type="transmembrane region" description="Helical" evidence="17">
    <location>
        <begin position="560"/>
        <end position="580"/>
    </location>
</feature>
<keyword evidence="12 15" id="KW-1071">Ligand-gated ion channel</keyword>
<evidence type="ECO:0000256" key="6">
    <source>
        <dbReference type="ARBA" id="ARBA00022729"/>
    </source>
</evidence>
<evidence type="ECO:0000256" key="11">
    <source>
        <dbReference type="ARBA" id="ARBA00023180"/>
    </source>
</evidence>
<dbReference type="AlphaFoldDB" id="A0AAV6XCQ9"/>
<comment type="similarity">
    <text evidence="2 15">Belongs to the glutamate-gated ion channel (TC 1.A.10.1) family.</text>
</comment>
<dbReference type="Pfam" id="PF00060">
    <property type="entry name" value="Lig_chan"/>
    <property type="match status" value="1"/>
</dbReference>
<dbReference type="FunFam" id="3.40.190.10:FF:000103">
    <property type="entry name" value="Glutamate receptor"/>
    <property type="match status" value="1"/>
</dbReference>
<dbReference type="SUPFAM" id="SSF53850">
    <property type="entry name" value="Periplasmic binding protein-like II"/>
    <property type="match status" value="1"/>
</dbReference>
<evidence type="ECO:0000313" key="21">
    <source>
        <dbReference type="Proteomes" id="UP000826271"/>
    </source>
</evidence>
<evidence type="ECO:0000256" key="7">
    <source>
        <dbReference type="ARBA" id="ARBA00022989"/>
    </source>
</evidence>
<evidence type="ECO:0000256" key="16">
    <source>
        <dbReference type="PIRSR" id="PIRSR037090-50"/>
    </source>
</evidence>
<keyword evidence="7 17" id="KW-1133">Transmembrane helix</keyword>
<keyword evidence="11" id="KW-0325">Glycoprotein</keyword>
<dbReference type="InterPro" id="IPR017103">
    <property type="entry name" value="Iontropic_Glu_rcpt_pln"/>
</dbReference>
<evidence type="ECO:0000256" key="13">
    <source>
        <dbReference type="ARBA" id="ARBA00023303"/>
    </source>
</evidence>
<reference evidence="20" key="1">
    <citation type="submission" date="2019-10" db="EMBL/GenBank/DDBJ databases">
        <authorList>
            <person name="Zhang R."/>
            <person name="Pan Y."/>
            <person name="Wang J."/>
            <person name="Ma R."/>
            <person name="Yu S."/>
        </authorList>
    </citation>
    <scope>NUCLEOTIDE SEQUENCE</scope>
    <source>
        <strain evidence="20">LA-IB0</strain>
        <tissue evidence="20">Leaf</tissue>
    </source>
</reference>
<keyword evidence="8 15" id="KW-0406">Ion transport</keyword>
<keyword evidence="6 18" id="KW-0732">Signal</keyword>
<dbReference type="Pfam" id="PF00497">
    <property type="entry name" value="SBP_bac_3"/>
    <property type="match status" value="1"/>
</dbReference>
<evidence type="ECO:0000256" key="12">
    <source>
        <dbReference type="ARBA" id="ARBA00023286"/>
    </source>
</evidence>
<dbReference type="GO" id="GO:0015276">
    <property type="term" value="F:ligand-gated monoatomic ion channel activity"/>
    <property type="evidence" value="ECO:0007669"/>
    <property type="project" value="InterPro"/>
</dbReference>
<dbReference type="Gene3D" id="3.40.190.10">
    <property type="entry name" value="Periplasmic binding protein-like II"/>
    <property type="match status" value="2"/>
</dbReference>
<evidence type="ECO:0000256" key="9">
    <source>
        <dbReference type="ARBA" id="ARBA00023136"/>
    </source>
</evidence>
<comment type="subcellular location">
    <subcellularLocation>
        <location evidence="1">Membrane</location>
        <topology evidence="1">Multi-pass membrane protein</topology>
    </subcellularLocation>
</comment>
<evidence type="ECO:0000256" key="15">
    <source>
        <dbReference type="PIRNR" id="PIRNR037090"/>
    </source>
</evidence>
<feature type="transmembrane region" description="Helical" evidence="17">
    <location>
        <begin position="529"/>
        <end position="548"/>
    </location>
</feature>
<organism evidence="20 21">
    <name type="scientific">Buddleja alternifolia</name>
    <dbReference type="NCBI Taxonomy" id="168488"/>
    <lineage>
        <taxon>Eukaryota</taxon>
        <taxon>Viridiplantae</taxon>
        <taxon>Streptophyta</taxon>
        <taxon>Embryophyta</taxon>
        <taxon>Tracheophyta</taxon>
        <taxon>Spermatophyta</taxon>
        <taxon>Magnoliopsida</taxon>
        <taxon>eudicotyledons</taxon>
        <taxon>Gunneridae</taxon>
        <taxon>Pentapetalae</taxon>
        <taxon>asterids</taxon>
        <taxon>lamiids</taxon>
        <taxon>Lamiales</taxon>
        <taxon>Scrophulariaceae</taxon>
        <taxon>Buddlejeae</taxon>
        <taxon>Buddleja</taxon>
    </lineage>
</organism>
<feature type="chain" id="PRO_5043338960" description="Glutamate receptor" evidence="18">
    <location>
        <begin position="25"/>
        <end position="814"/>
    </location>
</feature>
<feature type="domain" description="Ionotropic glutamate receptor C-terminal" evidence="19">
    <location>
        <begin position="406"/>
        <end position="702"/>
    </location>
</feature>
<keyword evidence="10 15" id="KW-0675">Receptor</keyword>
<evidence type="ECO:0000256" key="8">
    <source>
        <dbReference type="ARBA" id="ARBA00023065"/>
    </source>
</evidence>
<evidence type="ECO:0000256" key="3">
    <source>
        <dbReference type="ARBA" id="ARBA00011095"/>
    </source>
</evidence>
<keyword evidence="16" id="KW-1015">Disulfide bond</keyword>
<comment type="subunit">
    <text evidence="3">May form heteromers.</text>
</comment>
<evidence type="ECO:0000256" key="5">
    <source>
        <dbReference type="ARBA" id="ARBA00022692"/>
    </source>
</evidence>
<evidence type="ECO:0000256" key="2">
    <source>
        <dbReference type="ARBA" id="ARBA00008685"/>
    </source>
</evidence>
<evidence type="ECO:0000256" key="17">
    <source>
        <dbReference type="SAM" id="Phobius"/>
    </source>
</evidence>
<proteinExistence type="inferred from homology"/>
<dbReference type="GO" id="GO:0016020">
    <property type="term" value="C:membrane"/>
    <property type="evidence" value="ECO:0007669"/>
    <property type="project" value="UniProtKB-SubCell"/>
</dbReference>
<dbReference type="Gene3D" id="3.40.50.2300">
    <property type="match status" value="2"/>
</dbReference>
<dbReference type="InterPro" id="IPR028082">
    <property type="entry name" value="Peripla_BP_I"/>
</dbReference>
<feature type="disulfide bond" evidence="16">
    <location>
        <begin position="662"/>
        <end position="706"/>
    </location>
</feature>
<comment type="function">
    <text evidence="15">Glutamate-gated receptor that probably acts as non-selective cation channel.</text>
</comment>
<name>A0AAV6XCQ9_9LAMI</name>
<evidence type="ECO:0000256" key="1">
    <source>
        <dbReference type="ARBA" id="ARBA00004141"/>
    </source>
</evidence>
<comment type="function">
    <text evidence="14">Glutamate-gated receptor that probably acts as a non-selective cation channel. May be involved in light-signal transduction and calcium homeostasis via the regulation of calcium influx into cells.</text>
</comment>
<feature type="signal peptide" evidence="18">
    <location>
        <begin position="1"/>
        <end position="24"/>
    </location>
</feature>
<dbReference type="PIRSF" id="PIRSF037090">
    <property type="entry name" value="Iontro_Glu-like_rcpt_pln"/>
    <property type="match status" value="1"/>
</dbReference>